<keyword evidence="5" id="KW-1185">Reference proteome</keyword>
<keyword evidence="2" id="KW-0614">Plasmid</keyword>
<dbReference type="Pfam" id="PF18495">
    <property type="entry name" value="VbhA"/>
    <property type="match status" value="1"/>
</dbReference>
<reference evidence="2" key="4">
    <citation type="submission" date="2010-07" db="EMBL/GenBank/DDBJ databases">
        <authorList>
            <person name="Genoscope - CEA"/>
        </authorList>
    </citation>
    <scope>NUCLEOTIDE SEQUENCE</scope>
    <source>
        <strain evidence="2">3As</strain>
        <plasmid evidence="2">pTHI</plasmid>
    </source>
</reference>
<gene>
    <name evidence="2" type="ordered locus">THI_p0017</name>
    <name evidence="3" type="ORF">THICB1_200047</name>
</gene>
<dbReference type="EMBL" id="FP475957">
    <property type="protein sequence ID" value="CAZ90415.1"/>
    <property type="molecule type" value="Genomic_DNA"/>
</dbReference>
<dbReference type="InterPro" id="IPR043038">
    <property type="entry name" value="VbhA_sf"/>
</dbReference>
<accession>D6CVS6</accession>
<dbReference type="Proteomes" id="UP000078599">
    <property type="component" value="Unassembled WGS sequence"/>
</dbReference>
<dbReference type="CDD" id="cd11586">
    <property type="entry name" value="VbhA_like"/>
    <property type="match status" value="1"/>
</dbReference>
<dbReference type="AlphaFoldDB" id="D6CVS6"/>
<reference evidence="4" key="2">
    <citation type="journal article" date="2010" name="PLoS Genet.">
        <title>Structure, function, and evolution of the Thiomonas spp. genome.</title>
        <authorList>
            <person name="Arsene-Ploetze F."/>
            <person name="Koechler S."/>
            <person name="Marchal M."/>
            <person name="Coppee J.Y."/>
            <person name="Chandler M."/>
            <person name="Bonnefoy V."/>
            <person name="Brochier-Armanet C."/>
            <person name="Barakat M."/>
            <person name="Barbe V."/>
            <person name="Battaglia-Brunet F."/>
            <person name="Bruneel O."/>
            <person name="Bryan C.G."/>
            <person name="Cleiss-Arnold J."/>
            <person name="Cruveiller S."/>
            <person name="Erhardt M."/>
            <person name="Heinrich-Salmeron A."/>
            <person name="Hommais F."/>
            <person name="Joulian C."/>
            <person name="Krin E."/>
            <person name="Lieutaud A."/>
            <person name="Lievremont D."/>
            <person name="Michel C."/>
            <person name="Muller D."/>
            <person name="Ortet P."/>
            <person name="Proux C."/>
            <person name="Siguier P."/>
            <person name="Roche D."/>
            <person name="Rouy Z."/>
            <person name="Salvignol G."/>
            <person name="Slyemi D."/>
            <person name="Talla E."/>
            <person name="Weiss S."/>
            <person name="Weissenbach J."/>
            <person name="Medigue C."/>
            <person name="Bertin P.N."/>
        </authorList>
    </citation>
    <scope>NUCLEOTIDE SEQUENCE [LARGE SCALE GENOMIC DNA]</scope>
    <source>
        <strain evidence="4">DSM 22701 / CIP 110005 / 3As</strain>
    </source>
</reference>
<organism evidence="2 4">
    <name type="scientific">Thiomonas arsenitoxydans (strain DSM 22701 / CIP 110005 / 3As)</name>
    <dbReference type="NCBI Taxonomy" id="426114"/>
    <lineage>
        <taxon>Bacteria</taxon>
        <taxon>Pseudomonadati</taxon>
        <taxon>Pseudomonadota</taxon>
        <taxon>Betaproteobacteria</taxon>
        <taxon>Burkholderiales</taxon>
        <taxon>Thiomonas</taxon>
    </lineage>
</organism>
<evidence type="ECO:0000259" key="1">
    <source>
        <dbReference type="Pfam" id="PF18495"/>
    </source>
</evidence>
<dbReference type="EMBL" id="CTRI01000013">
    <property type="protein sequence ID" value="CQR32742.1"/>
    <property type="molecule type" value="Genomic_DNA"/>
</dbReference>
<evidence type="ECO:0000313" key="3">
    <source>
        <dbReference type="EMBL" id="CQR32742.1"/>
    </source>
</evidence>
<dbReference type="KEGG" id="thi:THI_p0017"/>
<dbReference type="InterPro" id="IPR033788">
    <property type="entry name" value="VbhA-like"/>
</dbReference>
<dbReference type="InterPro" id="IPR041535">
    <property type="entry name" value="VbhA"/>
</dbReference>
<feature type="domain" description="Antitoxin VbhA" evidence="1">
    <location>
        <begin position="11"/>
        <end position="57"/>
    </location>
</feature>
<dbReference type="Gene3D" id="1.10.8.1050">
    <property type="entry name" value="Antitoxin VbhA-like"/>
    <property type="match status" value="1"/>
</dbReference>
<reference key="1">
    <citation type="submission" date="2009-07" db="EMBL/GenBank/DDBJ databases">
        <authorList>
            <person name="Genoscope - CEA"/>
        </authorList>
    </citation>
    <scope>NUCLEOTIDE SEQUENCE</scope>
    <source>
        <strain>3As</strain>
    </source>
</reference>
<name>D6CVS6_THIA3</name>
<evidence type="ECO:0000313" key="5">
    <source>
        <dbReference type="Proteomes" id="UP000078599"/>
    </source>
</evidence>
<proteinExistence type="predicted"/>
<protein>
    <recommendedName>
        <fullName evidence="1">Antitoxin VbhA domain-containing protein</fullName>
    </recommendedName>
</protein>
<evidence type="ECO:0000313" key="2">
    <source>
        <dbReference type="EMBL" id="CAZ90415.1"/>
    </source>
</evidence>
<sequence length="69" mass="7982">MENDDEATARRRWAGEQATANCKIEGFEPSARFLEQSERIVRGEITPEQAIEEIKARIRERHANNGNRK</sequence>
<reference key="3">
    <citation type="journal article" date="2010" name="PLoS Genet.">
        <title>Structure, function, and evolution of the Thiomonas spp. genome.</title>
        <authorList>
            <person name="Arsene-Ploetze F."/>
            <person name="Koechler S."/>
            <person name="Marchal M."/>
            <person name="Coppee J.-.Y."/>
            <person name="Chandler M."/>
            <person name="Bonnefoy V."/>
            <person name="Brochier-Armanet C."/>
            <person name="Barakat M."/>
            <person name="Barbe V."/>
            <person name="Battaglia-Brunet F."/>
            <person name="Bruneel O."/>
            <person name="Bryan C.G."/>
            <person name="Cleiss-Arnold J."/>
            <person name="Cruveiller S."/>
            <person name="Erhardt M."/>
            <person name="Heinrich-Salmeron A."/>
            <person name="Hommais F."/>
            <person name="Joulian C."/>
            <person name="Krin E."/>
            <person name="Lieutaud A."/>
            <person name="Lievremont D."/>
            <person name="Michel C."/>
            <person name="Muller D."/>
            <person name="Ortet P."/>
            <person name="Proux C."/>
            <person name="Siguier P."/>
            <person name="Roche D."/>
            <person name="Rouy Z."/>
            <person name="Salvignol G."/>
            <person name="Slyemi D."/>
            <person name="Talla E."/>
            <person name="Weiss S."/>
            <person name="Weissenbach J."/>
            <person name="Medigue C."/>
            <person name="Bertin P.N."/>
        </authorList>
    </citation>
    <scope>NUCLEOTIDE SEQUENCE</scope>
    <source>
        <strain>3As</strain>
    </source>
</reference>
<dbReference type="Proteomes" id="UP000002372">
    <property type="component" value="Plasmid pTHI"/>
</dbReference>
<dbReference type="HOGENOM" id="CLU_2774644_0_0_4"/>
<dbReference type="RefSeq" id="WP_020909882.1">
    <property type="nucleotide sequence ID" value="NC_014144.1"/>
</dbReference>
<geneLocation type="plasmid" evidence="2 4">
    <name>pTHI</name>
</geneLocation>
<evidence type="ECO:0000313" key="4">
    <source>
        <dbReference type="Proteomes" id="UP000002372"/>
    </source>
</evidence>
<reference evidence="3 5" key="5">
    <citation type="submission" date="2015-03" db="EMBL/GenBank/DDBJ databases">
        <authorList>
            <person name="Regsiter A."/>
            <person name="william w."/>
        </authorList>
    </citation>
    <scope>NUCLEOTIDE SEQUENCE [LARGE SCALE GENOMIC DNA]</scope>
    <source>
        <strain evidence="3 5">CB1</strain>
    </source>
</reference>